<evidence type="ECO:0000256" key="1">
    <source>
        <dbReference type="ARBA" id="ARBA00010641"/>
    </source>
</evidence>
<dbReference type="EMBL" id="AP021858">
    <property type="protein sequence ID" value="BBO23796.1"/>
    <property type="molecule type" value="Genomic_DNA"/>
</dbReference>
<dbReference type="GO" id="GO:0006352">
    <property type="term" value="P:DNA-templated transcription initiation"/>
    <property type="evidence" value="ECO:0007669"/>
    <property type="project" value="InterPro"/>
</dbReference>
<reference evidence="7" key="1">
    <citation type="journal article" name="DNA Res.">
        <title>The physiological potential of anammox bacteria as revealed by their core genome structure.</title>
        <authorList>
            <person name="Okubo T."/>
            <person name="Toyoda A."/>
            <person name="Fukuhara K."/>
            <person name="Uchiyama I."/>
            <person name="Harigaya Y."/>
            <person name="Kuroiwa M."/>
            <person name="Suzuki T."/>
            <person name="Murakami Y."/>
            <person name="Suwa Y."/>
            <person name="Takami H."/>
        </authorList>
    </citation>
    <scope>NUCLEOTIDE SEQUENCE</scope>
    <source>
        <strain evidence="7">317325-2</strain>
    </source>
</reference>
<comment type="similarity">
    <text evidence="1">Belongs to the sigma-70 factor family. ECF subfamily.</text>
</comment>
<keyword evidence="2" id="KW-0805">Transcription regulation</keyword>
<dbReference type="SUPFAM" id="SSF88659">
    <property type="entry name" value="Sigma3 and sigma4 domains of RNA polymerase sigma factors"/>
    <property type="match status" value="1"/>
</dbReference>
<dbReference type="InterPro" id="IPR007630">
    <property type="entry name" value="RNA_pol_sigma70_r4"/>
</dbReference>
<name>A0A809S4V8_9BACT</name>
<proteinExistence type="inferred from homology"/>
<keyword evidence="3" id="KW-0731">Sigma factor</keyword>
<dbReference type="InterPro" id="IPR039425">
    <property type="entry name" value="RNA_pol_sigma-70-like"/>
</dbReference>
<dbReference type="GO" id="GO:0016987">
    <property type="term" value="F:sigma factor activity"/>
    <property type="evidence" value="ECO:0007669"/>
    <property type="project" value="UniProtKB-KW"/>
</dbReference>
<dbReference type="GO" id="GO:0003677">
    <property type="term" value="F:DNA binding"/>
    <property type="evidence" value="ECO:0007669"/>
    <property type="project" value="UniProtKB-KW"/>
</dbReference>
<dbReference type="Proteomes" id="UP000662873">
    <property type="component" value="Chromosome"/>
</dbReference>
<evidence type="ECO:0000313" key="8">
    <source>
        <dbReference type="Proteomes" id="UP000662873"/>
    </source>
</evidence>
<feature type="domain" description="RNA polymerase sigma-70 region 4" evidence="6">
    <location>
        <begin position="167"/>
        <end position="216"/>
    </location>
</feature>
<dbReference type="AlphaFoldDB" id="A0A809S4V8"/>
<dbReference type="PANTHER" id="PTHR43133:SF8">
    <property type="entry name" value="RNA POLYMERASE SIGMA FACTOR HI_1459-RELATED"/>
    <property type="match status" value="1"/>
</dbReference>
<dbReference type="NCBIfam" id="TIGR02937">
    <property type="entry name" value="sigma70-ECF"/>
    <property type="match status" value="1"/>
</dbReference>
<gene>
    <name evidence="7" type="ORF">NPRO_13910</name>
</gene>
<evidence type="ECO:0000259" key="6">
    <source>
        <dbReference type="Pfam" id="PF04545"/>
    </source>
</evidence>
<organism evidence="7 8">
    <name type="scientific">Candidatus Nitrosymbiomonas proteolyticus</name>
    <dbReference type="NCBI Taxonomy" id="2608984"/>
    <lineage>
        <taxon>Bacteria</taxon>
        <taxon>Bacillati</taxon>
        <taxon>Armatimonadota</taxon>
        <taxon>Armatimonadota incertae sedis</taxon>
        <taxon>Candidatus Nitrosymbiomonas</taxon>
    </lineage>
</organism>
<sequence>MVATFRRRWEGWALAVADELSQSDRRRAFAGEGGRQGQLDGLGTVIEREAPAGDGWSKADVHRARLMRLALRLCNGDRDAASDLAQQAIANACCRLGLDGDRDLWPYLRTSLLHLYIDRARLLKRELPLDALGEYRSKNAFLYGSGHESDSDRELRLNFLRKSVKSVLAEMPDSQVALLLLIYAEGHSLEEAGTRLGLSAEAVKQRLKRARERFRKTSLRLQVEFEL</sequence>
<dbReference type="Pfam" id="PF04545">
    <property type="entry name" value="Sigma70_r4"/>
    <property type="match status" value="1"/>
</dbReference>
<evidence type="ECO:0000256" key="4">
    <source>
        <dbReference type="ARBA" id="ARBA00023125"/>
    </source>
</evidence>
<dbReference type="SUPFAM" id="SSF88946">
    <property type="entry name" value="Sigma2 domain of RNA polymerase sigma factors"/>
    <property type="match status" value="1"/>
</dbReference>
<dbReference type="KEGG" id="npy:NPRO_13910"/>
<keyword evidence="4" id="KW-0238">DNA-binding</keyword>
<dbReference type="InterPro" id="IPR013324">
    <property type="entry name" value="RNA_pol_sigma_r3/r4-like"/>
</dbReference>
<dbReference type="Gene3D" id="1.10.1740.10">
    <property type="match status" value="1"/>
</dbReference>
<protein>
    <submittedName>
        <fullName evidence="7">RNA polymerase sigma factor, sigma-70 family</fullName>
    </submittedName>
</protein>
<dbReference type="InterPro" id="IPR013325">
    <property type="entry name" value="RNA_pol_sigma_r2"/>
</dbReference>
<evidence type="ECO:0000313" key="7">
    <source>
        <dbReference type="EMBL" id="BBO23796.1"/>
    </source>
</evidence>
<keyword evidence="5" id="KW-0804">Transcription</keyword>
<dbReference type="InterPro" id="IPR036388">
    <property type="entry name" value="WH-like_DNA-bd_sf"/>
</dbReference>
<evidence type="ECO:0000256" key="2">
    <source>
        <dbReference type="ARBA" id="ARBA00023015"/>
    </source>
</evidence>
<dbReference type="PANTHER" id="PTHR43133">
    <property type="entry name" value="RNA POLYMERASE ECF-TYPE SIGMA FACTO"/>
    <property type="match status" value="1"/>
</dbReference>
<dbReference type="Gene3D" id="1.10.10.10">
    <property type="entry name" value="Winged helix-like DNA-binding domain superfamily/Winged helix DNA-binding domain"/>
    <property type="match status" value="1"/>
</dbReference>
<accession>A0A809S4V8</accession>
<evidence type="ECO:0000256" key="5">
    <source>
        <dbReference type="ARBA" id="ARBA00023163"/>
    </source>
</evidence>
<dbReference type="InterPro" id="IPR014284">
    <property type="entry name" value="RNA_pol_sigma-70_dom"/>
</dbReference>
<dbReference type="CDD" id="cd06171">
    <property type="entry name" value="Sigma70_r4"/>
    <property type="match status" value="1"/>
</dbReference>
<evidence type="ECO:0000256" key="3">
    <source>
        <dbReference type="ARBA" id="ARBA00023082"/>
    </source>
</evidence>